<keyword evidence="2" id="KW-1133">Transmembrane helix</keyword>
<protein>
    <submittedName>
        <fullName evidence="3">Uncharacterized protein</fullName>
    </submittedName>
</protein>
<proteinExistence type="predicted"/>
<organism evidence="3 4">
    <name type="scientific">Marchantia polymorpha subsp. ruderalis</name>
    <dbReference type="NCBI Taxonomy" id="1480154"/>
    <lineage>
        <taxon>Eukaryota</taxon>
        <taxon>Viridiplantae</taxon>
        <taxon>Streptophyta</taxon>
        <taxon>Embryophyta</taxon>
        <taxon>Marchantiophyta</taxon>
        <taxon>Marchantiopsida</taxon>
        <taxon>Marchantiidae</taxon>
        <taxon>Marchantiales</taxon>
        <taxon>Marchantiaceae</taxon>
        <taxon>Marchantia</taxon>
    </lineage>
</organism>
<dbReference type="AlphaFoldDB" id="A0A176VVF8"/>
<evidence type="ECO:0000313" key="3">
    <source>
        <dbReference type="EMBL" id="OAE24403.1"/>
    </source>
</evidence>
<name>A0A176VVF8_MARPO</name>
<evidence type="ECO:0000256" key="1">
    <source>
        <dbReference type="SAM" id="MobiDB-lite"/>
    </source>
</evidence>
<keyword evidence="2" id="KW-0812">Transmembrane</keyword>
<feature type="transmembrane region" description="Helical" evidence="2">
    <location>
        <begin position="58"/>
        <end position="77"/>
    </location>
</feature>
<reference evidence="3" key="1">
    <citation type="submission" date="2016-03" db="EMBL/GenBank/DDBJ databases">
        <title>Mechanisms controlling the formation of the plant cell surface in tip-growing cells are functionally conserved among land plants.</title>
        <authorList>
            <person name="Honkanen S."/>
            <person name="Jones V.A."/>
            <person name="Morieri G."/>
            <person name="Champion C."/>
            <person name="Hetherington A.J."/>
            <person name="Kelly S."/>
            <person name="Saint-Marcoux D."/>
            <person name="Proust H."/>
            <person name="Prescott H."/>
            <person name="Dolan L."/>
        </authorList>
    </citation>
    <scope>NUCLEOTIDE SEQUENCE [LARGE SCALE GENOMIC DNA]</scope>
    <source>
        <tissue evidence="3">Whole gametophyte</tissue>
    </source>
</reference>
<keyword evidence="4" id="KW-1185">Reference proteome</keyword>
<feature type="region of interest" description="Disordered" evidence="1">
    <location>
        <begin position="27"/>
        <end position="48"/>
    </location>
</feature>
<gene>
    <name evidence="3" type="ORF">AXG93_4530s1050</name>
</gene>
<evidence type="ECO:0000313" key="4">
    <source>
        <dbReference type="Proteomes" id="UP000077202"/>
    </source>
</evidence>
<dbReference type="EMBL" id="LVLJ01002607">
    <property type="protein sequence ID" value="OAE24403.1"/>
    <property type="molecule type" value="Genomic_DNA"/>
</dbReference>
<evidence type="ECO:0000256" key="2">
    <source>
        <dbReference type="SAM" id="Phobius"/>
    </source>
</evidence>
<dbReference type="Proteomes" id="UP000077202">
    <property type="component" value="Unassembled WGS sequence"/>
</dbReference>
<accession>A0A176VVF8</accession>
<comment type="caution">
    <text evidence="3">The sequence shown here is derived from an EMBL/GenBank/DDBJ whole genome shotgun (WGS) entry which is preliminary data.</text>
</comment>
<sequence>MRVLSPAVRERSKKAEIKAQLKRERLEERSLRGRRKHAAQSHPDSTHRLSQGFGRMKVAIGFVVLCLATYFFSMAYADSESVPLVSEAGHTLVPGLETPPRTSLSISHNATGKGPYYWKKLYLNAQELQTLTECEIPIQVDWLTLLDISGRGAKKGLGFLAREQTKLKVQHL</sequence>
<keyword evidence="2" id="KW-0472">Membrane</keyword>